<comment type="similarity">
    <text evidence="1">Belongs to the ROK (NagC/XylR) family.</text>
</comment>
<proteinExistence type="inferred from homology"/>
<dbReference type="Gene3D" id="1.10.10.10">
    <property type="entry name" value="Winged helix-like DNA-binding domain superfamily/Winged helix DNA-binding domain"/>
    <property type="match status" value="1"/>
</dbReference>
<name>A0A1Q2CIP1_9ACTN</name>
<gene>
    <name evidence="2" type="ORF">RPIT_02525</name>
</gene>
<dbReference type="Proteomes" id="UP000188324">
    <property type="component" value="Chromosome"/>
</dbReference>
<dbReference type="PANTHER" id="PTHR18964">
    <property type="entry name" value="ROK (REPRESSOR, ORF, KINASE) FAMILY"/>
    <property type="match status" value="1"/>
</dbReference>
<evidence type="ECO:0000313" key="2">
    <source>
        <dbReference type="EMBL" id="AQP45977.1"/>
    </source>
</evidence>
<dbReference type="AlphaFoldDB" id="A0A1Q2CIP1"/>
<dbReference type="PANTHER" id="PTHR18964:SF149">
    <property type="entry name" value="BIFUNCTIONAL UDP-N-ACETYLGLUCOSAMINE 2-EPIMERASE_N-ACETYLMANNOSAMINE KINASE"/>
    <property type="match status" value="1"/>
</dbReference>
<dbReference type="OrthoDB" id="37575at2"/>
<dbReference type="Pfam" id="PF00480">
    <property type="entry name" value="ROK"/>
    <property type="match status" value="1"/>
</dbReference>
<evidence type="ECO:0000313" key="3">
    <source>
        <dbReference type="Proteomes" id="UP000188324"/>
    </source>
</evidence>
<dbReference type="EMBL" id="CP019605">
    <property type="protein sequence ID" value="AQP45977.1"/>
    <property type="molecule type" value="Genomic_DNA"/>
</dbReference>
<dbReference type="InterPro" id="IPR036388">
    <property type="entry name" value="WH-like_DNA-bd_sf"/>
</dbReference>
<keyword evidence="3" id="KW-1185">Reference proteome</keyword>
<dbReference type="SUPFAM" id="SSF53067">
    <property type="entry name" value="Actin-like ATPase domain"/>
    <property type="match status" value="1"/>
</dbReference>
<dbReference type="KEGG" id="tfl:RPIT_02525"/>
<accession>A0A1Q2CIP1</accession>
<dbReference type="InterPro" id="IPR043129">
    <property type="entry name" value="ATPase_NBD"/>
</dbReference>
<reference evidence="2 3" key="1">
    <citation type="journal article" date="2016" name="Int. J. Syst. Evol. Microbiol.">
        <title>Tessaracoccus flavus sp. nov., isolated from the drainage system of a lindane-producing factory.</title>
        <authorList>
            <person name="Kumari R."/>
            <person name="Singh P."/>
            <person name="Schumann P."/>
            <person name="Lal R."/>
        </authorList>
    </citation>
    <scope>NUCLEOTIDE SEQUENCE [LARGE SCALE GENOMIC DNA]</scope>
    <source>
        <strain evidence="2 3">RP1T</strain>
    </source>
</reference>
<dbReference type="Gene3D" id="3.30.420.40">
    <property type="match status" value="2"/>
</dbReference>
<protein>
    <submittedName>
        <fullName evidence="2">Uncharacterized protein</fullName>
    </submittedName>
</protein>
<dbReference type="STRING" id="1610493.RPIT_02525"/>
<evidence type="ECO:0000256" key="1">
    <source>
        <dbReference type="ARBA" id="ARBA00006479"/>
    </source>
</evidence>
<dbReference type="InterPro" id="IPR000600">
    <property type="entry name" value="ROK"/>
</dbReference>
<organism evidence="2 3">
    <name type="scientific">Tessaracoccus flavus</name>
    <dbReference type="NCBI Taxonomy" id="1610493"/>
    <lineage>
        <taxon>Bacteria</taxon>
        <taxon>Bacillati</taxon>
        <taxon>Actinomycetota</taxon>
        <taxon>Actinomycetes</taxon>
        <taxon>Propionibacteriales</taxon>
        <taxon>Propionibacteriaceae</taxon>
        <taxon>Tessaracoccus</taxon>
    </lineage>
</organism>
<sequence length="409" mass="42044">MGVSERQTRHRASTEAVLDHAWDSGAFGADHVISALGMTRSTALSALDELIDVGLIEELTSSAGPAQRLGRPARRFELRGEAGLIVGLDAGGRRFSAIAADLSGRILAREHLDLTSFFELEAPDPATRHTAALRAIDAVLAAAGGSRDEVIAVGVGVPAPVDGQGASPAHPSGFWSYMNAGLREALSGEFPVVRVENDASLAAVAEGSLGEAQGREHYVAMLSGLRLGSGVVLEGRLVRGAHGGVGELEALAYVPGVGGTWGLGYLAEQWLREQLGMGAIPADHPWAALSGGAVTGEAVLSRARLADPVARPLVEELGGTLGRICTVVSRFFDPEVIVVCGAIAGTLGEVIEIAVAHVAGELELPPPGIVASGLGGDVVSLGALSAARESARQVVLPLLTARRLAARTH</sequence>